<organism evidence="1 2">
    <name type="scientific">Trifolium medium</name>
    <dbReference type="NCBI Taxonomy" id="97028"/>
    <lineage>
        <taxon>Eukaryota</taxon>
        <taxon>Viridiplantae</taxon>
        <taxon>Streptophyta</taxon>
        <taxon>Embryophyta</taxon>
        <taxon>Tracheophyta</taxon>
        <taxon>Spermatophyta</taxon>
        <taxon>Magnoliopsida</taxon>
        <taxon>eudicotyledons</taxon>
        <taxon>Gunneridae</taxon>
        <taxon>Pentapetalae</taxon>
        <taxon>rosids</taxon>
        <taxon>fabids</taxon>
        <taxon>Fabales</taxon>
        <taxon>Fabaceae</taxon>
        <taxon>Papilionoideae</taxon>
        <taxon>50 kb inversion clade</taxon>
        <taxon>NPAAA clade</taxon>
        <taxon>Hologalegina</taxon>
        <taxon>IRL clade</taxon>
        <taxon>Trifolieae</taxon>
        <taxon>Trifolium</taxon>
    </lineage>
</organism>
<dbReference type="EMBL" id="LXQA010511043">
    <property type="protein sequence ID" value="MCI56361.1"/>
    <property type="molecule type" value="Genomic_DNA"/>
</dbReference>
<evidence type="ECO:0000313" key="1">
    <source>
        <dbReference type="EMBL" id="MCI56361.1"/>
    </source>
</evidence>
<sequence length="66" mass="7143">MVEEGHYAVDFHAQLSTLQAFSICVAILHGTSASSGGPGNEKNQQQLSKCSSLKMLLEDDVECLFK</sequence>
<dbReference type="Pfam" id="PF12043">
    <property type="entry name" value="DUF3527"/>
    <property type="match status" value="1"/>
</dbReference>
<feature type="non-terminal residue" evidence="1">
    <location>
        <position position="66"/>
    </location>
</feature>
<dbReference type="Proteomes" id="UP000265520">
    <property type="component" value="Unassembled WGS sequence"/>
</dbReference>
<reference evidence="1 2" key="1">
    <citation type="journal article" date="2018" name="Front. Plant Sci.">
        <title>Red Clover (Trifolium pratense) and Zigzag Clover (T. medium) - A Picture of Genomic Similarities and Differences.</title>
        <authorList>
            <person name="Dluhosova J."/>
            <person name="Istvanek J."/>
            <person name="Nedelnik J."/>
            <person name="Repkova J."/>
        </authorList>
    </citation>
    <scope>NUCLEOTIDE SEQUENCE [LARGE SCALE GENOMIC DNA]</scope>
    <source>
        <strain evidence="2">cv. 10/8</strain>
        <tissue evidence="1">Leaf</tissue>
    </source>
</reference>
<accession>A0A392T5I0</accession>
<proteinExistence type="predicted"/>
<dbReference type="AlphaFoldDB" id="A0A392T5I0"/>
<keyword evidence="2" id="KW-1185">Reference proteome</keyword>
<comment type="caution">
    <text evidence="1">The sequence shown here is derived from an EMBL/GenBank/DDBJ whole genome shotgun (WGS) entry which is preliminary data.</text>
</comment>
<protein>
    <submittedName>
        <fullName evidence="1">Bromo-adjacent domain-containing protein</fullName>
    </submittedName>
</protein>
<dbReference type="PANTHER" id="PTHR31390:SF30">
    <property type="entry name" value="TRANSCRIPTION FACTOR S-II, CENTRAL DOMAIN PROTEIN"/>
    <property type="match status" value="1"/>
</dbReference>
<dbReference type="InterPro" id="IPR021916">
    <property type="entry name" value="DUF3527"/>
</dbReference>
<name>A0A392T5I0_9FABA</name>
<evidence type="ECO:0000313" key="2">
    <source>
        <dbReference type="Proteomes" id="UP000265520"/>
    </source>
</evidence>
<dbReference type="PANTHER" id="PTHR31390">
    <property type="entry name" value="EXPRESSED PROTEIN"/>
    <property type="match status" value="1"/>
</dbReference>